<evidence type="ECO:0000256" key="1">
    <source>
        <dbReference type="ARBA" id="ARBA00000829"/>
    </source>
</evidence>
<evidence type="ECO:0000259" key="17">
    <source>
        <dbReference type="Pfam" id="PF00703"/>
    </source>
</evidence>
<dbReference type="GO" id="GO:0005975">
    <property type="term" value="P:carbohydrate metabolic process"/>
    <property type="evidence" value="ECO:0007669"/>
    <property type="project" value="InterPro"/>
</dbReference>
<dbReference type="SUPFAM" id="SSF51445">
    <property type="entry name" value="(Trans)glycosidases"/>
    <property type="match status" value="1"/>
</dbReference>
<keyword evidence="10" id="KW-1015">Disulfide bond</keyword>
<evidence type="ECO:0000256" key="3">
    <source>
        <dbReference type="ARBA" id="ARBA00004371"/>
    </source>
</evidence>
<protein>
    <recommendedName>
        <fullName evidence="7">Beta-mannosidase</fullName>
        <ecNumber evidence="6">3.2.1.25</ecNumber>
    </recommendedName>
    <alternativeName>
        <fullName evidence="14">Lysosomal beta A mannosidase</fullName>
    </alternativeName>
    <alternativeName>
        <fullName evidence="15">Mannanase</fullName>
    </alternativeName>
</protein>
<feature type="signal peptide" evidence="16">
    <location>
        <begin position="1"/>
        <end position="19"/>
    </location>
</feature>
<dbReference type="Gene3D" id="3.20.20.80">
    <property type="entry name" value="Glycosidases"/>
    <property type="match status" value="1"/>
</dbReference>
<dbReference type="EC" id="3.2.1.25" evidence="6"/>
<dbReference type="GO" id="GO:0004567">
    <property type="term" value="F:beta-mannosidase activity"/>
    <property type="evidence" value="ECO:0007669"/>
    <property type="project" value="UniProtKB-EC"/>
</dbReference>
<proteinExistence type="inferred from homology"/>
<dbReference type="HOGENOM" id="CLU_005015_3_1_1"/>
<accession>V3Z851</accession>
<evidence type="ECO:0000256" key="5">
    <source>
        <dbReference type="ARBA" id="ARBA00011245"/>
    </source>
</evidence>
<name>V3Z851_LOTGI</name>
<dbReference type="FunFam" id="2.60.40.10:FF:000650">
    <property type="entry name" value="Mannosidase beta"/>
    <property type="match status" value="1"/>
</dbReference>
<feature type="chain" id="PRO_5004715155" description="Beta-mannosidase" evidence="16">
    <location>
        <begin position="20"/>
        <end position="874"/>
    </location>
</feature>
<keyword evidence="11" id="KW-0325">Glycoprotein</keyword>
<comment type="catalytic activity">
    <reaction evidence="1">
        <text>Hydrolysis of terminal, non-reducing beta-D-mannose residues in beta-D-mannosides.</text>
        <dbReference type="EC" id="3.2.1.25"/>
    </reaction>
</comment>
<feature type="domain" description="Beta-mannosidase Ig-fold" evidence="19">
    <location>
        <begin position="803"/>
        <end position="873"/>
    </location>
</feature>
<dbReference type="InterPro" id="IPR050887">
    <property type="entry name" value="Beta-mannosidase_GH2"/>
</dbReference>
<dbReference type="InterPro" id="IPR017853">
    <property type="entry name" value="GH"/>
</dbReference>
<evidence type="ECO:0000256" key="10">
    <source>
        <dbReference type="ARBA" id="ARBA00023157"/>
    </source>
</evidence>
<dbReference type="EMBL" id="KB202953">
    <property type="protein sequence ID" value="ESO87028.1"/>
    <property type="molecule type" value="Genomic_DNA"/>
</dbReference>
<evidence type="ECO:0000256" key="9">
    <source>
        <dbReference type="ARBA" id="ARBA00022801"/>
    </source>
</evidence>
<dbReference type="RefSeq" id="XP_009061983.1">
    <property type="nucleotide sequence ID" value="XM_009063735.1"/>
</dbReference>
<evidence type="ECO:0000256" key="13">
    <source>
        <dbReference type="ARBA" id="ARBA00023295"/>
    </source>
</evidence>
<comment type="similarity">
    <text evidence="4">Belongs to the glycosyl hydrolase 2 family.</text>
</comment>
<dbReference type="Pfam" id="PF02836">
    <property type="entry name" value="Glyco_hydro_2_C"/>
    <property type="match status" value="1"/>
</dbReference>
<keyword evidence="8 16" id="KW-0732">Signal</keyword>
<sequence>MSKCWCVCVLFSLFSSVTGINQKTLDLNGRWDIINVNKGYRISGEVPGSVYTALIGNKTIGDPYFRDNDVQYRWIGRDDWTYTRLFEISDEVMSKQAVVLVAEGLDTFSLITVNGVKIGESENMFLRYVFDVKKALKSGLNNITIDFKSAVNIASQLNNQSAYTIPPSCPNIVQNGECFINFIRKEQCSFSWNWAPSFPTQGIWRNISIQYFDEAVVRGLSAVPILDADQNWVIHITLHLDISSQNISGLVETTLDKINLSHVHLLSSPVYSDIYFNFNVPKGTHIDLWWPNGYGEQALYNLTVKFVTFDKKQIMAQTSTRIGFRSLELVQEPVSDNSSHGVTFYFKINNVPIFFKGTNWVPADSFLERVTKTRLERLLRSAVEVHINSMRVWGGGVYESEEFYGLCDELGIMLWHDLMFSDALYPSTKEFLASVQNEINHQVRRLKTHPSIILWSGNNENNEILNEYQGDQYKKDYLTLYIDTIKPVVTLLDPSRPFVSSSPSNGPETEKEGWIAKNPQSDFFGDVHFYNDSADLWDISVLDIPRFASEFGTESWCNFETIEKVLSEADLSYNSPMSLHRQHNVGGNEIMLNLTKIHIQLPNSTNPKQQFEDLIYVIQIHHAVAMRTEIEHYRRWTNQLQSDGRGHTMGALYWQLNDIWQGPSWSSIDYDIKWKMLHYYARKFFDPNLISPYVDEDTLKVFLKSILASEGTLYMDLYTWKNMTPIKSWEKQFNLNETSGCIFQNNLDNILSDAGCKDKRDCFFYFSLNSKVNPTSTSWLPLAYFTDIQGRIPKSNIKIVDVAMVSSTEFLLTLSTDNIAPFVWIDSRGISGRFSDNGFIMKDSLLQLTYKSWDSVDLATFQKSLSVKSLMDIY</sequence>
<evidence type="ECO:0000256" key="6">
    <source>
        <dbReference type="ARBA" id="ARBA00012754"/>
    </source>
</evidence>
<organism evidence="21 22">
    <name type="scientific">Lottia gigantea</name>
    <name type="common">Giant owl limpet</name>
    <dbReference type="NCBI Taxonomy" id="225164"/>
    <lineage>
        <taxon>Eukaryota</taxon>
        <taxon>Metazoa</taxon>
        <taxon>Spiralia</taxon>
        <taxon>Lophotrochozoa</taxon>
        <taxon>Mollusca</taxon>
        <taxon>Gastropoda</taxon>
        <taxon>Patellogastropoda</taxon>
        <taxon>Lottioidea</taxon>
        <taxon>Lottiidae</taxon>
        <taxon>Lottia</taxon>
    </lineage>
</organism>
<evidence type="ECO:0000259" key="18">
    <source>
        <dbReference type="Pfam" id="PF02836"/>
    </source>
</evidence>
<evidence type="ECO:0000256" key="16">
    <source>
        <dbReference type="SAM" id="SignalP"/>
    </source>
</evidence>
<evidence type="ECO:0000259" key="20">
    <source>
        <dbReference type="Pfam" id="PF22666"/>
    </source>
</evidence>
<dbReference type="InterPro" id="IPR041625">
    <property type="entry name" value="Beta-mannosidase_Ig"/>
</dbReference>
<dbReference type="KEGG" id="lgi:LOTGIDRAFT_183459"/>
<dbReference type="Gene3D" id="2.60.120.260">
    <property type="entry name" value="Galactose-binding domain-like"/>
    <property type="match status" value="1"/>
</dbReference>
<dbReference type="FunFam" id="3.20.20.80:FF:000035">
    <property type="entry name" value="Mannosidase beta"/>
    <property type="match status" value="1"/>
</dbReference>
<evidence type="ECO:0000256" key="12">
    <source>
        <dbReference type="ARBA" id="ARBA00023228"/>
    </source>
</evidence>
<evidence type="ECO:0000259" key="19">
    <source>
        <dbReference type="Pfam" id="PF17753"/>
    </source>
</evidence>
<gene>
    <name evidence="21" type="ORF">LOTGIDRAFT_183459</name>
</gene>
<evidence type="ECO:0000313" key="22">
    <source>
        <dbReference type="Proteomes" id="UP000030746"/>
    </source>
</evidence>
<comment type="function">
    <text evidence="2">Exoglycosidase that cleaves the single beta-linked mannose residue from the non-reducing end of all N-linked glycoprotein oligosaccharides.</text>
</comment>
<reference evidence="21 22" key="1">
    <citation type="journal article" date="2013" name="Nature">
        <title>Insights into bilaterian evolution from three spiralian genomes.</title>
        <authorList>
            <person name="Simakov O."/>
            <person name="Marletaz F."/>
            <person name="Cho S.J."/>
            <person name="Edsinger-Gonzales E."/>
            <person name="Havlak P."/>
            <person name="Hellsten U."/>
            <person name="Kuo D.H."/>
            <person name="Larsson T."/>
            <person name="Lv J."/>
            <person name="Arendt D."/>
            <person name="Savage R."/>
            <person name="Osoegawa K."/>
            <person name="de Jong P."/>
            <person name="Grimwood J."/>
            <person name="Chapman J.A."/>
            <person name="Shapiro H."/>
            <person name="Aerts A."/>
            <person name="Otillar R.P."/>
            <person name="Terry A.Y."/>
            <person name="Boore J.L."/>
            <person name="Grigoriev I.V."/>
            <person name="Lindberg D.R."/>
            <person name="Seaver E.C."/>
            <person name="Weisblat D.A."/>
            <person name="Putnam N.H."/>
            <person name="Rokhsar D.S."/>
        </authorList>
    </citation>
    <scope>NUCLEOTIDE SEQUENCE [LARGE SCALE GENOMIC DNA]</scope>
</reference>
<evidence type="ECO:0000256" key="4">
    <source>
        <dbReference type="ARBA" id="ARBA00007401"/>
    </source>
</evidence>
<comment type="subunit">
    <text evidence="5">Monomer.</text>
</comment>
<dbReference type="InterPro" id="IPR054593">
    <property type="entry name" value="Beta-mannosidase-like_N2"/>
</dbReference>
<dbReference type="SUPFAM" id="SSF49785">
    <property type="entry name" value="Galactose-binding domain-like"/>
    <property type="match status" value="1"/>
</dbReference>
<evidence type="ECO:0000256" key="2">
    <source>
        <dbReference type="ARBA" id="ARBA00003150"/>
    </source>
</evidence>
<feature type="domain" description="Glycoside hydrolase family 2 immunoglobulin-like beta-sandwich" evidence="17">
    <location>
        <begin position="223"/>
        <end position="325"/>
    </location>
</feature>
<evidence type="ECO:0000256" key="15">
    <source>
        <dbReference type="ARBA" id="ARBA00033445"/>
    </source>
</evidence>
<evidence type="ECO:0000313" key="21">
    <source>
        <dbReference type="EMBL" id="ESO87028.1"/>
    </source>
</evidence>
<dbReference type="AlphaFoldDB" id="V3Z851"/>
<dbReference type="CTD" id="20244548"/>
<dbReference type="GO" id="GO:0006516">
    <property type="term" value="P:glycoprotein catabolic process"/>
    <property type="evidence" value="ECO:0007669"/>
    <property type="project" value="TreeGrafter"/>
</dbReference>
<dbReference type="Pfam" id="PF17753">
    <property type="entry name" value="Ig_mannosidase"/>
    <property type="match status" value="1"/>
</dbReference>
<feature type="domain" description="Glycoside hydrolase family 2 catalytic" evidence="18">
    <location>
        <begin position="346"/>
        <end position="498"/>
    </location>
</feature>
<keyword evidence="22" id="KW-1185">Reference proteome</keyword>
<dbReference type="Pfam" id="PF00703">
    <property type="entry name" value="Glyco_hydro_2"/>
    <property type="match status" value="1"/>
</dbReference>
<dbReference type="InterPro" id="IPR036156">
    <property type="entry name" value="Beta-gal/glucu_dom_sf"/>
</dbReference>
<dbReference type="PANTHER" id="PTHR43730:SF1">
    <property type="entry name" value="BETA-MANNOSIDASE"/>
    <property type="match status" value="1"/>
</dbReference>
<comment type="subcellular location">
    <subcellularLocation>
        <location evidence="3">Lysosome</location>
    </subcellularLocation>
</comment>
<dbReference type="PANTHER" id="PTHR43730">
    <property type="entry name" value="BETA-MANNOSIDASE"/>
    <property type="match status" value="1"/>
</dbReference>
<dbReference type="GeneID" id="20244548"/>
<dbReference type="STRING" id="225164.V3Z851"/>
<dbReference type="InterPro" id="IPR006102">
    <property type="entry name" value="Ig-like_GH2"/>
</dbReference>
<evidence type="ECO:0000256" key="11">
    <source>
        <dbReference type="ARBA" id="ARBA00023180"/>
    </source>
</evidence>
<dbReference type="GO" id="GO:0005764">
    <property type="term" value="C:lysosome"/>
    <property type="evidence" value="ECO:0007669"/>
    <property type="project" value="UniProtKB-SubCell"/>
</dbReference>
<dbReference type="InterPro" id="IPR013783">
    <property type="entry name" value="Ig-like_fold"/>
</dbReference>
<evidence type="ECO:0000256" key="7">
    <source>
        <dbReference type="ARBA" id="ARBA00015707"/>
    </source>
</evidence>
<evidence type="ECO:0000256" key="14">
    <source>
        <dbReference type="ARBA" id="ARBA00032581"/>
    </source>
</evidence>
<keyword evidence="12" id="KW-0458">Lysosome</keyword>
<dbReference type="OMA" id="MFANFDY"/>
<dbReference type="FunFam" id="2.60.120.260:FF:000060">
    <property type="entry name" value="Probable beta-mannosidase"/>
    <property type="match status" value="1"/>
</dbReference>
<dbReference type="SUPFAM" id="SSF49303">
    <property type="entry name" value="beta-Galactosidase/glucuronidase domain"/>
    <property type="match status" value="1"/>
</dbReference>
<dbReference type="InterPro" id="IPR006103">
    <property type="entry name" value="Glyco_hydro_2_cat"/>
</dbReference>
<feature type="domain" description="Beta-mannosidase-like galactose-binding" evidence="20">
    <location>
        <begin position="31"/>
        <end position="205"/>
    </location>
</feature>
<dbReference type="OrthoDB" id="2866996at2759"/>
<dbReference type="Pfam" id="PF22666">
    <property type="entry name" value="Glyco_hydro_2_N2"/>
    <property type="match status" value="1"/>
</dbReference>
<evidence type="ECO:0000256" key="8">
    <source>
        <dbReference type="ARBA" id="ARBA00022729"/>
    </source>
</evidence>
<dbReference type="Proteomes" id="UP000030746">
    <property type="component" value="Unassembled WGS sequence"/>
</dbReference>
<keyword evidence="9" id="KW-0378">Hydrolase</keyword>
<dbReference type="InterPro" id="IPR008979">
    <property type="entry name" value="Galactose-bd-like_sf"/>
</dbReference>
<dbReference type="Gene3D" id="2.60.40.10">
    <property type="entry name" value="Immunoglobulins"/>
    <property type="match status" value="2"/>
</dbReference>
<keyword evidence="13" id="KW-0326">Glycosidase</keyword>